<dbReference type="GO" id="GO:0016787">
    <property type="term" value="F:hydrolase activity"/>
    <property type="evidence" value="ECO:0007669"/>
    <property type="project" value="UniProtKB-KW"/>
</dbReference>
<reference evidence="3" key="2">
    <citation type="journal article" date="2021" name="PeerJ">
        <title>Extensive microbial diversity within the chicken gut microbiome revealed by metagenomics and culture.</title>
        <authorList>
            <person name="Gilroy R."/>
            <person name="Ravi A."/>
            <person name="Getino M."/>
            <person name="Pursley I."/>
            <person name="Horton D.L."/>
            <person name="Alikhan N.F."/>
            <person name="Baker D."/>
            <person name="Gharbi K."/>
            <person name="Hall N."/>
            <person name="Watson M."/>
            <person name="Adriaenssens E.M."/>
            <person name="Foster-Nyarko E."/>
            <person name="Jarju S."/>
            <person name="Secka A."/>
            <person name="Antonio M."/>
            <person name="Oren A."/>
            <person name="Chaudhuri R.R."/>
            <person name="La Ragione R."/>
            <person name="Hildebrand F."/>
            <person name="Pallen M.J."/>
        </authorList>
    </citation>
    <scope>NUCLEOTIDE SEQUENCE</scope>
    <source>
        <strain evidence="3">ChiGjej1B1-24693</strain>
    </source>
</reference>
<feature type="non-terminal residue" evidence="3">
    <location>
        <position position="369"/>
    </location>
</feature>
<reference evidence="3" key="1">
    <citation type="submission" date="2020-10" db="EMBL/GenBank/DDBJ databases">
        <authorList>
            <person name="Gilroy R."/>
        </authorList>
    </citation>
    <scope>NUCLEOTIDE SEQUENCE</scope>
    <source>
        <strain evidence="3">ChiGjej1B1-24693</strain>
    </source>
</reference>
<dbReference type="Gene3D" id="3.40.50.1110">
    <property type="entry name" value="SGNH hydrolase"/>
    <property type="match status" value="1"/>
</dbReference>
<dbReference type="AlphaFoldDB" id="A0A9D1GZM6"/>
<dbReference type="PANTHER" id="PTHR43784">
    <property type="entry name" value="GDSL-LIKE LIPASE/ACYLHYDROLASE, PUTATIVE (AFU_ORTHOLOGUE AFUA_2G00820)-RELATED"/>
    <property type="match status" value="1"/>
</dbReference>
<comment type="caution">
    <text evidence="3">The sequence shown here is derived from an EMBL/GenBank/DDBJ whole genome shotgun (WGS) entry which is preliminary data.</text>
</comment>
<dbReference type="EMBL" id="DVLP01000226">
    <property type="protein sequence ID" value="HIT75415.1"/>
    <property type="molecule type" value="Genomic_DNA"/>
</dbReference>
<feature type="signal peptide" evidence="1">
    <location>
        <begin position="1"/>
        <end position="26"/>
    </location>
</feature>
<dbReference type="InterPro" id="IPR036514">
    <property type="entry name" value="SGNH_hydro_sf"/>
</dbReference>
<dbReference type="PANTHER" id="PTHR43784:SF2">
    <property type="entry name" value="GDSL-LIKE LIPASE_ACYLHYDROLASE, PUTATIVE (AFU_ORTHOLOGUE AFUA_2G00820)-RELATED"/>
    <property type="match status" value="1"/>
</dbReference>
<evidence type="ECO:0000256" key="1">
    <source>
        <dbReference type="SAM" id="SignalP"/>
    </source>
</evidence>
<name>A0A9D1GZM6_9ACTN</name>
<organism evidence="3 4">
    <name type="scientific">Candidatus Avipropionibacterium avicola</name>
    <dbReference type="NCBI Taxonomy" id="2840701"/>
    <lineage>
        <taxon>Bacteria</taxon>
        <taxon>Bacillati</taxon>
        <taxon>Actinomycetota</taxon>
        <taxon>Actinomycetes</taxon>
        <taxon>Propionibacteriales</taxon>
        <taxon>Propionibacteriaceae</taxon>
        <taxon>Propionibacteriaceae incertae sedis</taxon>
        <taxon>Candidatus Avipropionibacterium</taxon>
    </lineage>
</organism>
<feature type="chain" id="PRO_5038359906" evidence="1">
    <location>
        <begin position="27"/>
        <end position="369"/>
    </location>
</feature>
<dbReference type="InterPro" id="IPR013830">
    <property type="entry name" value="SGNH_hydro"/>
</dbReference>
<keyword evidence="1" id="KW-0732">Signal</keyword>
<sequence>MRSRLLTALGLAFGLLLTVTGASTLASSPVPDAVAANTPYRVVTWGASPYTIQDPPEMADRTVRNLVHTSIGGSGVRISLSNAYGERAVTFDAVRVALHDSGAAVVADSSHVVKFDDGTSVTIQPGQEVLSDPLEWELAPDTTLAISIHVVDDPGVITGHRLAMQTSYLSDSGDATDDEDGSSFTTEIASWYWVETVSVEAARGVSTLAFLGDSITDGHSSSVGANLRWPDQFADGIADTRYGHRFAVMNQGISANKVLADGTGDAILHRFERDVLDQPGVSTVVIMAGINDIRWDDATKPAHLVKAYRTLIERAHARGICVVASTLVPFGGSSRWTEAREEVRTGFNEWVRETDEFDATLDFDAAVRD</sequence>
<evidence type="ECO:0000259" key="2">
    <source>
        <dbReference type="Pfam" id="PF13472"/>
    </source>
</evidence>
<dbReference type="Proteomes" id="UP000886842">
    <property type="component" value="Unassembled WGS sequence"/>
</dbReference>
<dbReference type="SUPFAM" id="SSF52266">
    <property type="entry name" value="SGNH hydrolase"/>
    <property type="match status" value="1"/>
</dbReference>
<evidence type="ECO:0000313" key="3">
    <source>
        <dbReference type="EMBL" id="HIT75415.1"/>
    </source>
</evidence>
<evidence type="ECO:0000313" key="4">
    <source>
        <dbReference type="Proteomes" id="UP000886842"/>
    </source>
</evidence>
<feature type="domain" description="SGNH hydrolase-type esterase" evidence="2">
    <location>
        <begin position="210"/>
        <end position="364"/>
    </location>
</feature>
<dbReference type="InterPro" id="IPR053140">
    <property type="entry name" value="GDSL_Rv0518-like"/>
</dbReference>
<accession>A0A9D1GZM6</accession>
<proteinExistence type="predicted"/>
<dbReference type="Pfam" id="PF13472">
    <property type="entry name" value="Lipase_GDSL_2"/>
    <property type="match status" value="1"/>
</dbReference>
<gene>
    <name evidence="3" type="ORF">IAA98_07515</name>
</gene>
<keyword evidence="3" id="KW-0378">Hydrolase</keyword>
<protein>
    <submittedName>
        <fullName evidence="3">SGNH/GDSL hydrolase family protein</fullName>
    </submittedName>
</protein>